<evidence type="ECO:0000313" key="1">
    <source>
        <dbReference type="EMBL" id="MBL6081060.1"/>
    </source>
</evidence>
<accession>A0ABS1U963</accession>
<proteinExistence type="predicted"/>
<organism evidence="1 2">
    <name type="scientific">Belnapia arida</name>
    <dbReference type="NCBI Taxonomy" id="2804533"/>
    <lineage>
        <taxon>Bacteria</taxon>
        <taxon>Pseudomonadati</taxon>
        <taxon>Pseudomonadota</taxon>
        <taxon>Alphaproteobacteria</taxon>
        <taxon>Acetobacterales</taxon>
        <taxon>Roseomonadaceae</taxon>
        <taxon>Belnapia</taxon>
    </lineage>
</organism>
<gene>
    <name evidence="1" type="ORF">JMJ56_23895</name>
</gene>
<evidence type="ECO:0008006" key="3">
    <source>
        <dbReference type="Google" id="ProtNLM"/>
    </source>
</evidence>
<protein>
    <recommendedName>
        <fullName evidence="3">Flagellar assembly protein FliH</fullName>
    </recommendedName>
</protein>
<evidence type="ECO:0000313" key="2">
    <source>
        <dbReference type="Proteomes" id="UP000660885"/>
    </source>
</evidence>
<dbReference type="Proteomes" id="UP000660885">
    <property type="component" value="Unassembled WGS sequence"/>
</dbReference>
<dbReference type="RefSeq" id="WP_202834278.1">
    <property type="nucleotide sequence ID" value="NZ_JAETWB010000020.1"/>
</dbReference>
<keyword evidence="2" id="KW-1185">Reference proteome</keyword>
<dbReference type="EMBL" id="JAETWB010000020">
    <property type="protein sequence ID" value="MBL6081060.1"/>
    <property type="molecule type" value="Genomic_DNA"/>
</dbReference>
<sequence length="231" mass="22927">MTDGFEPVLVLVRPRASARVEMPFDVPDLDAPPPPLSDPEPASDLAAIAAAEAAAEAAAREAMLEAAREAGFADGEAAGRAAEAASRAAREAAALEAVALRLAEAGAGVAEAVGEAAEALAAVLLAALGAALPAAAERLAPETAAWLAGQLAPLLEEGVAVALHVAPGCAEAVAAHLGDPRLRIAEDAALAPGAVRAAWRGGGAAYSPETQQAVIADLLRGFGLSSMVEEE</sequence>
<name>A0ABS1U963_9PROT</name>
<reference evidence="1 2" key="1">
    <citation type="submission" date="2021-01" db="EMBL/GenBank/DDBJ databases">
        <title>Belnapia mucosa sp. nov. and Belnapia arida sp. nov., isolated from the Tabernas Desert (Almeria, Spain).</title>
        <authorList>
            <person name="Molina-Menor E."/>
            <person name="Vidal-Verdu A."/>
            <person name="Calonge A."/>
            <person name="Satari L."/>
            <person name="Pereto J."/>
            <person name="Porcar M."/>
        </authorList>
    </citation>
    <scope>NUCLEOTIDE SEQUENCE [LARGE SCALE GENOMIC DNA]</scope>
    <source>
        <strain evidence="1 2">T18</strain>
    </source>
</reference>
<comment type="caution">
    <text evidence="1">The sequence shown here is derived from an EMBL/GenBank/DDBJ whole genome shotgun (WGS) entry which is preliminary data.</text>
</comment>